<proteinExistence type="predicted"/>
<name>A0A2W5QIV8_VARPD</name>
<reference evidence="1 2" key="1">
    <citation type="submission" date="2017-08" db="EMBL/GenBank/DDBJ databases">
        <title>Infants hospitalized years apart are colonized by the same room-sourced microbial strains.</title>
        <authorList>
            <person name="Brooks B."/>
            <person name="Olm M.R."/>
            <person name="Firek B.A."/>
            <person name="Baker R."/>
            <person name="Thomas B.C."/>
            <person name="Morowitz M.J."/>
            <person name="Banfield J.F."/>
        </authorList>
    </citation>
    <scope>NUCLEOTIDE SEQUENCE [LARGE SCALE GENOMIC DNA]</scope>
    <source>
        <strain evidence="1">S2_005_003_R2_41</strain>
    </source>
</reference>
<dbReference type="EMBL" id="QFPP01000029">
    <property type="protein sequence ID" value="PZQ77158.1"/>
    <property type="molecule type" value="Genomic_DNA"/>
</dbReference>
<dbReference type="Proteomes" id="UP000249135">
    <property type="component" value="Unassembled WGS sequence"/>
</dbReference>
<comment type="caution">
    <text evidence="1">The sequence shown here is derived from an EMBL/GenBank/DDBJ whole genome shotgun (WGS) entry which is preliminary data.</text>
</comment>
<organism evidence="1 2">
    <name type="scientific">Variovorax paradoxus</name>
    <dbReference type="NCBI Taxonomy" id="34073"/>
    <lineage>
        <taxon>Bacteria</taxon>
        <taxon>Pseudomonadati</taxon>
        <taxon>Pseudomonadota</taxon>
        <taxon>Betaproteobacteria</taxon>
        <taxon>Burkholderiales</taxon>
        <taxon>Comamonadaceae</taxon>
        <taxon>Variovorax</taxon>
    </lineage>
</organism>
<accession>A0A2W5QIV8</accession>
<dbReference type="AlphaFoldDB" id="A0A2W5QIV8"/>
<protein>
    <submittedName>
        <fullName evidence="1">Uncharacterized protein</fullName>
    </submittedName>
</protein>
<evidence type="ECO:0000313" key="1">
    <source>
        <dbReference type="EMBL" id="PZQ77158.1"/>
    </source>
</evidence>
<gene>
    <name evidence="1" type="ORF">DI563_04735</name>
</gene>
<evidence type="ECO:0000313" key="2">
    <source>
        <dbReference type="Proteomes" id="UP000249135"/>
    </source>
</evidence>
<sequence length="67" mass="7301">MPRSAAGGHGPTAQLDHRYKDAHGRMKQVALGGRWPAILPHEAAASWQAQRTLRDMGRDAVSVMGRL</sequence>